<keyword evidence="3 4" id="KW-0326">Glycosidase</keyword>
<evidence type="ECO:0000256" key="1">
    <source>
        <dbReference type="ARBA" id="ARBA00009743"/>
    </source>
</evidence>
<evidence type="ECO:0000256" key="2">
    <source>
        <dbReference type="ARBA" id="ARBA00022801"/>
    </source>
</evidence>
<organism evidence="6 7">
    <name type="scientific">Symbiodinium pilosum</name>
    <name type="common">Dinoflagellate</name>
    <dbReference type="NCBI Taxonomy" id="2952"/>
    <lineage>
        <taxon>Eukaryota</taxon>
        <taxon>Sar</taxon>
        <taxon>Alveolata</taxon>
        <taxon>Dinophyceae</taxon>
        <taxon>Suessiales</taxon>
        <taxon>Symbiodiniaceae</taxon>
        <taxon>Symbiodinium</taxon>
    </lineage>
</organism>
<dbReference type="Gene3D" id="2.60.40.1180">
    <property type="entry name" value="Golgi alpha-mannosidase II"/>
    <property type="match status" value="1"/>
</dbReference>
<dbReference type="OrthoDB" id="5795902at2759"/>
<protein>
    <recommendedName>
        <fullName evidence="4">Alpha-galactosidase</fullName>
        <ecNumber evidence="4">3.2.1.22</ecNumber>
    </recommendedName>
    <alternativeName>
        <fullName evidence="4">Melibiase</fullName>
    </alternativeName>
</protein>
<evidence type="ECO:0000256" key="3">
    <source>
        <dbReference type="ARBA" id="ARBA00023295"/>
    </source>
</evidence>
<sequence length="741" mass="82411">MPRSLLLFAAAAGTAQAIDNGLGRTPPMGWRSWNLFGANVNQTLMQEIMDGMVSKKRSVDGVPTSLCDLGYCDVGLDDNWQDCKGGHKYSYHDDSGKPIVELTRFPNMTAMTGHAHQLGLTAGWYGNNCICREHTATDAMYEEDVAALAAFEFDGVKLDGCGRQLDLDKWASLLNKTGRPVMIENCHWGRTVPTETWCPWNFFRTSGDVRASYGSVVGNLQTTVQWAQKNLSRPGCWAYPDMLEVGCKHGPGGASDPGLSYHEARSHFSAWAIVSAPLTLSMDVNNDTIMDEVWDIVSNKEIIAVNQAYFGHSGSPFQQATSHVVLEDFNNVIGGIDLPHWTRVPRWQFFYKPVGAGKIAVLLMNHDKSTHDLVLKFSEVPGLTCQKCKVRCLYIHSDLGEHQDNFTAQAVPSHDSRLGSPEDFCEKVVLPMDVEAESVVMNAVVAALDVRLRLALLHRSEQSGLVFEEYVPPFSEGREPAETFTIHVQLRPGHYDLLYVQLDETPPSSPQRRATTACAGYSHAGLASATLSPAHTLEPDGVGPLIFSRHGHFPCVHIWQVVILRGFGKDNIDPISFDNNSLPVISAAEAAQFNGFYQFEPLFYHKSFDRFVPWEQREKTMVFSCTLGCGAYNTTAKEVKLALVHASLDGKRYSWYLTEMRDEDANSPIIYARTKLRKSPTYRVPWLTVTPGGDLKPRDLEDVDIITAWDALRFDTPLKWGVTAVLVGAVVLWCRSKEKDD</sequence>
<evidence type="ECO:0000313" key="6">
    <source>
        <dbReference type="EMBL" id="CAE7745530.1"/>
    </source>
</evidence>
<dbReference type="SUPFAM" id="SSF51011">
    <property type="entry name" value="Glycosyl hydrolase domain"/>
    <property type="match status" value="1"/>
</dbReference>
<gene>
    <name evidence="6" type="ORF">SPIL2461_LOCUS21514</name>
</gene>
<comment type="similarity">
    <text evidence="1 4">Belongs to the glycosyl hydrolase 27 family.</text>
</comment>
<dbReference type="Proteomes" id="UP000649617">
    <property type="component" value="Unassembled WGS sequence"/>
</dbReference>
<dbReference type="AlphaFoldDB" id="A0A812XNG9"/>
<dbReference type="PANTHER" id="PTHR11452">
    <property type="entry name" value="ALPHA-GALACTOSIDASE/ALPHA-N-ACETYLGALACTOSAMINIDASE"/>
    <property type="match status" value="1"/>
</dbReference>
<dbReference type="EMBL" id="CAJNIZ010046335">
    <property type="protein sequence ID" value="CAE7745530.1"/>
    <property type="molecule type" value="Genomic_DNA"/>
</dbReference>
<keyword evidence="4" id="KW-1015">Disulfide bond</keyword>
<evidence type="ECO:0000313" key="7">
    <source>
        <dbReference type="Proteomes" id="UP000649617"/>
    </source>
</evidence>
<feature type="signal peptide" evidence="5">
    <location>
        <begin position="1"/>
        <end position="17"/>
    </location>
</feature>
<feature type="chain" id="PRO_5032965746" description="Alpha-galactosidase" evidence="5">
    <location>
        <begin position="18"/>
        <end position="741"/>
    </location>
</feature>
<keyword evidence="5" id="KW-0732">Signal</keyword>
<accession>A0A812XNG9</accession>
<dbReference type="Pfam" id="PF16499">
    <property type="entry name" value="Melibiase_2"/>
    <property type="match status" value="1"/>
</dbReference>
<dbReference type="InterPro" id="IPR019400">
    <property type="entry name" value="Peptidase_C65_otubain"/>
</dbReference>
<dbReference type="EC" id="3.2.1.22" evidence="4"/>
<evidence type="ECO:0000256" key="4">
    <source>
        <dbReference type="RuleBase" id="RU361168"/>
    </source>
</evidence>
<dbReference type="GO" id="GO:0005975">
    <property type="term" value="P:carbohydrate metabolic process"/>
    <property type="evidence" value="ECO:0007669"/>
    <property type="project" value="InterPro"/>
</dbReference>
<dbReference type="InterPro" id="IPR013780">
    <property type="entry name" value="Glyco_hydro_b"/>
</dbReference>
<dbReference type="Gene3D" id="3.30.200.60">
    <property type="entry name" value="Peptidase C65 Otubain, subdomain 1"/>
    <property type="match status" value="1"/>
</dbReference>
<dbReference type="InterPro" id="IPR013785">
    <property type="entry name" value="Aldolase_TIM"/>
</dbReference>
<reference evidence="6" key="1">
    <citation type="submission" date="2021-02" db="EMBL/GenBank/DDBJ databases">
        <authorList>
            <person name="Dougan E. K."/>
            <person name="Rhodes N."/>
            <person name="Thang M."/>
            <person name="Chan C."/>
        </authorList>
    </citation>
    <scope>NUCLEOTIDE SEQUENCE</scope>
</reference>
<comment type="catalytic activity">
    <reaction evidence="4">
        <text>Hydrolysis of terminal, non-reducing alpha-D-galactose residues in alpha-D-galactosides, including galactose oligosaccharides, galactomannans and galactolipids.</text>
        <dbReference type="EC" id="3.2.1.22"/>
    </reaction>
</comment>
<dbReference type="InterPro" id="IPR017853">
    <property type="entry name" value="GH"/>
</dbReference>
<dbReference type="SUPFAM" id="SSF51445">
    <property type="entry name" value="(Trans)glycosidases"/>
    <property type="match status" value="1"/>
</dbReference>
<proteinExistence type="inferred from homology"/>
<dbReference type="PRINTS" id="PR00740">
    <property type="entry name" value="GLHYDRLASE27"/>
</dbReference>
<dbReference type="Gene3D" id="3.20.20.70">
    <property type="entry name" value="Aldolase class I"/>
    <property type="match status" value="1"/>
</dbReference>
<dbReference type="InterPro" id="IPR002241">
    <property type="entry name" value="Glyco_hydro_27"/>
</dbReference>
<dbReference type="PANTHER" id="PTHR11452:SF33">
    <property type="entry name" value="ALPHA-GALACTOSIDASE 2"/>
    <property type="match status" value="1"/>
</dbReference>
<evidence type="ECO:0000256" key="5">
    <source>
        <dbReference type="SAM" id="SignalP"/>
    </source>
</evidence>
<keyword evidence="7" id="KW-1185">Reference proteome</keyword>
<dbReference type="Pfam" id="PF10275">
    <property type="entry name" value="Peptidase_C65"/>
    <property type="match status" value="1"/>
</dbReference>
<name>A0A812XNG9_SYMPI</name>
<keyword evidence="2 4" id="KW-0378">Hydrolase</keyword>
<dbReference type="GO" id="GO:0004557">
    <property type="term" value="F:alpha-galactosidase activity"/>
    <property type="evidence" value="ECO:0007669"/>
    <property type="project" value="UniProtKB-EC"/>
</dbReference>
<dbReference type="CDD" id="cd14792">
    <property type="entry name" value="GH27"/>
    <property type="match status" value="1"/>
</dbReference>
<comment type="caution">
    <text evidence="6">The sequence shown here is derived from an EMBL/GenBank/DDBJ whole genome shotgun (WGS) entry which is preliminary data.</text>
</comment>
<dbReference type="InterPro" id="IPR042468">
    <property type="entry name" value="Peptidase_C65_otubain_sub1"/>
</dbReference>